<feature type="transmembrane region" description="Helical" evidence="7">
    <location>
        <begin position="116"/>
        <end position="133"/>
    </location>
</feature>
<dbReference type="OrthoDB" id="430309at2759"/>
<dbReference type="InterPro" id="IPR001204">
    <property type="entry name" value="Phos_transporter"/>
</dbReference>
<evidence type="ECO:0000256" key="5">
    <source>
        <dbReference type="ARBA" id="ARBA00022989"/>
    </source>
</evidence>
<feature type="transmembrane region" description="Helical" evidence="7">
    <location>
        <begin position="465"/>
        <end position="487"/>
    </location>
</feature>
<dbReference type="PANTHER" id="PTHR11101:SF80">
    <property type="entry name" value="PHOSPHATE TRANSPORTER"/>
    <property type="match status" value="1"/>
</dbReference>
<dbReference type="Pfam" id="PF01384">
    <property type="entry name" value="PHO4"/>
    <property type="match status" value="1"/>
</dbReference>
<dbReference type="RefSeq" id="XP_028544752.1">
    <property type="nucleotide sequence ID" value="XM_028688951.1"/>
</dbReference>
<feature type="transmembrane region" description="Helical" evidence="7">
    <location>
        <begin position="507"/>
        <end position="539"/>
    </location>
</feature>
<dbReference type="GeneID" id="39748897"/>
<comment type="similarity">
    <text evidence="7">Belongs to the inorganic phosphate transporter (PiT) (TC 2.A.20) family.</text>
</comment>
<dbReference type="PANTHER" id="PTHR11101">
    <property type="entry name" value="PHOSPHATE TRANSPORTER"/>
    <property type="match status" value="1"/>
</dbReference>
<protein>
    <recommendedName>
        <fullName evidence="7">Phosphate transporter</fullName>
    </recommendedName>
</protein>
<keyword evidence="6 7" id="KW-0472">Membrane</keyword>
<feature type="transmembrane region" description="Helical" evidence="7">
    <location>
        <begin position="48"/>
        <end position="67"/>
    </location>
</feature>
<feature type="transmembrane region" description="Helical" evidence="7">
    <location>
        <begin position="610"/>
        <end position="633"/>
    </location>
</feature>
<dbReference type="AlphaFoldDB" id="A0A1Y1JP32"/>
<name>A0A1Y1JP32_PLAGO</name>
<evidence type="ECO:0000313" key="8">
    <source>
        <dbReference type="EMBL" id="GAW82163.1"/>
    </source>
</evidence>
<dbReference type="GO" id="GO:0005315">
    <property type="term" value="F:phosphate transmembrane transporter activity"/>
    <property type="evidence" value="ECO:0007669"/>
    <property type="project" value="InterPro"/>
</dbReference>
<feature type="transmembrane region" description="Helical" evidence="7">
    <location>
        <begin position="145"/>
        <end position="171"/>
    </location>
</feature>
<dbReference type="GO" id="GO:0035435">
    <property type="term" value="P:phosphate ion transmembrane transport"/>
    <property type="evidence" value="ECO:0007669"/>
    <property type="project" value="TreeGrafter"/>
</dbReference>
<dbReference type="GO" id="GO:0016020">
    <property type="term" value="C:membrane"/>
    <property type="evidence" value="ECO:0007669"/>
    <property type="project" value="UniProtKB-SubCell"/>
</dbReference>
<evidence type="ECO:0000313" key="9">
    <source>
        <dbReference type="Proteomes" id="UP000195521"/>
    </source>
</evidence>
<dbReference type="EMBL" id="BDQF01000013">
    <property type="protein sequence ID" value="GAW82163.1"/>
    <property type="molecule type" value="Genomic_DNA"/>
</dbReference>
<keyword evidence="9" id="KW-1185">Reference proteome</keyword>
<evidence type="ECO:0000256" key="6">
    <source>
        <dbReference type="ARBA" id="ARBA00023136"/>
    </source>
</evidence>
<evidence type="ECO:0000256" key="4">
    <source>
        <dbReference type="ARBA" id="ARBA00022692"/>
    </source>
</evidence>
<evidence type="ECO:0000256" key="1">
    <source>
        <dbReference type="ARBA" id="ARBA00004141"/>
    </source>
</evidence>
<reference evidence="9" key="1">
    <citation type="submission" date="2017-04" db="EMBL/GenBank/DDBJ databases">
        <title>Plasmodium gonderi genome.</title>
        <authorList>
            <person name="Arisue N."/>
            <person name="Honma H."/>
            <person name="Kawai S."/>
            <person name="Tougan T."/>
            <person name="Tanabe K."/>
            <person name="Horii T."/>
        </authorList>
    </citation>
    <scope>NUCLEOTIDE SEQUENCE [LARGE SCALE GENOMIC DNA]</scope>
    <source>
        <strain evidence="9">ATCC 30045</strain>
    </source>
</reference>
<feature type="transmembrane region" description="Helical" evidence="7">
    <location>
        <begin position="6"/>
        <end position="27"/>
    </location>
</feature>
<keyword evidence="5 7" id="KW-1133">Transmembrane helix</keyword>
<evidence type="ECO:0000256" key="3">
    <source>
        <dbReference type="ARBA" id="ARBA00022592"/>
    </source>
</evidence>
<dbReference type="Proteomes" id="UP000195521">
    <property type="component" value="Unassembled WGS sequence"/>
</dbReference>
<keyword evidence="2 7" id="KW-0813">Transport</keyword>
<evidence type="ECO:0000256" key="2">
    <source>
        <dbReference type="ARBA" id="ARBA00022448"/>
    </source>
</evidence>
<comment type="function">
    <text evidence="7">Sodium-phosphate symporter.</text>
</comment>
<accession>A0A1Y1JP32</accession>
<dbReference type="OMA" id="MQAFCIA"/>
<feature type="transmembrane region" description="Helical" evidence="7">
    <location>
        <begin position="183"/>
        <end position="201"/>
    </location>
</feature>
<organism evidence="8 9">
    <name type="scientific">Plasmodium gonderi</name>
    <dbReference type="NCBI Taxonomy" id="77519"/>
    <lineage>
        <taxon>Eukaryota</taxon>
        <taxon>Sar</taxon>
        <taxon>Alveolata</taxon>
        <taxon>Apicomplexa</taxon>
        <taxon>Aconoidasida</taxon>
        <taxon>Haemosporida</taxon>
        <taxon>Plasmodiidae</taxon>
        <taxon>Plasmodium</taxon>
        <taxon>Plasmodium (Plasmodium)</taxon>
    </lineage>
</organism>
<comment type="caution">
    <text evidence="8">The sequence shown here is derived from an EMBL/GenBank/DDBJ whole genome shotgun (WGS) entry which is preliminary data.</text>
</comment>
<keyword evidence="3 7" id="KW-0592">Phosphate transport</keyword>
<gene>
    <name evidence="8" type="ORF">PGO_121570</name>
</gene>
<feature type="transmembrane region" description="Helical" evidence="7">
    <location>
        <begin position="87"/>
        <end position="109"/>
    </location>
</feature>
<sequence>MVTTPDMLWLVIASGVACFFMAFVTGANDIANTFSTSIGSKALSIKKALIIAFFFEALGASLLGGTVTDSIRSKIINFEAFYDAPEFLMLGMFCALMGATMWLAIATCLGLPVSTTHSIIGALLGFGLAAGHTKSIKWEKIHSIVISWFAAPVLAGSSSAIAFTILRHLILRKKNSFQIIKKTYWFLIFLITLPFSVFLVFQNPIVLNIECKMKKGNTVVTTSPCYVQDWSVANSYYASLICIILSSFLTCIGSVIIYFVYNKRLNDYNFKKKLFGDDMMNDLEKSGMDKKNNSNNNAICNVNNSSLNSVASNETQVTQPKVPLSGQKQQTKVVGSSLAPCEEKHIEKKKIPEEYEDEEEQNYQTIINMKNVQETNNDIKINKCCKIVGRRNCNTDNDSNNNIAQTVIENFDHQTEIVFSSLQIISAILGVVAQSANDTANAIGPFAAVFNTYNNGIKEKLKVQWYILLFGGLSMSLGLSILGYRVIKTVGMKLIKITPSRGFTIELISGLVVLFFSICGIPLSSTHCAVSSVIGLGLVEAKISNEIDDVNNSNNNNNNCCNRKVTRLLENGKSQPEKDTNLPLKKKNLFCPFSFLNTSCVNLKLFRTIFLSWIITVSFSATVTAGIFSFAAYSPSYFVKTPVVVPV</sequence>
<keyword evidence="4 7" id="KW-0812">Transmembrane</keyword>
<proteinExistence type="inferred from homology"/>
<comment type="subcellular location">
    <subcellularLocation>
        <location evidence="1 7">Membrane</location>
        <topology evidence="1 7">Multi-pass membrane protein</topology>
    </subcellularLocation>
</comment>
<evidence type="ECO:0000256" key="7">
    <source>
        <dbReference type="RuleBase" id="RU363058"/>
    </source>
</evidence>
<feature type="transmembrane region" description="Helical" evidence="7">
    <location>
        <begin position="236"/>
        <end position="261"/>
    </location>
</feature>